<feature type="domain" description="NlpC/P60" evidence="7">
    <location>
        <begin position="216"/>
        <end position="333"/>
    </location>
</feature>
<evidence type="ECO:0000256" key="2">
    <source>
        <dbReference type="ARBA" id="ARBA00022670"/>
    </source>
</evidence>
<dbReference type="Gene3D" id="3.90.1720.10">
    <property type="entry name" value="endopeptidase domain like (from Nostoc punctiforme)"/>
    <property type="match status" value="1"/>
</dbReference>
<dbReference type="SUPFAM" id="SSF54001">
    <property type="entry name" value="Cysteine proteinases"/>
    <property type="match status" value="1"/>
</dbReference>
<keyword evidence="3 8" id="KW-0378">Hydrolase</keyword>
<protein>
    <submittedName>
        <fullName evidence="8">Cell wall-associated NlpC family hydrolase</fullName>
    </submittedName>
</protein>
<evidence type="ECO:0000256" key="3">
    <source>
        <dbReference type="ARBA" id="ARBA00022801"/>
    </source>
</evidence>
<dbReference type="InterPro" id="IPR051202">
    <property type="entry name" value="Peptidase_C40"/>
</dbReference>
<gene>
    <name evidence="8" type="ORF">HNR25_000585</name>
</gene>
<evidence type="ECO:0000313" key="9">
    <source>
        <dbReference type="Proteomes" id="UP000578077"/>
    </source>
</evidence>
<evidence type="ECO:0000256" key="1">
    <source>
        <dbReference type="ARBA" id="ARBA00007074"/>
    </source>
</evidence>
<evidence type="ECO:0000256" key="4">
    <source>
        <dbReference type="ARBA" id="ARBA00022807"/>
    </source>
</evidence>
<dbReference type="PROSITE" id="PS51935">
    <property type="entry name" value="NLPC_P60"/>
    <property type="match status" value="1"/>
</dbReference>
<feature type="chain" id="PRO_5032503247" evidence="6">
    <location>
        <begin position="34"/>
        <end position="333"/>
    </location>
</feature>
<evidence type="ECO:0000313" key="8">
    <source>
        <dbReference type="EMBL" id="MBB5996834.1"/>
    </source>
</evidence>
<feature type="region of interest" description="Disordered" evidence="5">
    <location>
        <begin position="54"/>
        <end position="84"/>
    </location>
</feature>
<evidence type="ECO:0000259" key="7">
    <source>
        <dbReference type="PROSITE" id="PS51935"/>
    </source>
</evidence>
<organism evidence="8 9">
    <name type="scientific">Streptomonospora salina</name>
    <dbReference type="NCBI Taxonomy" id="104205"/>
    <lineage>
        <taxon>Bacteria</taxon>
        <taxon>Bacillati</taxon>
        <taxon>Actinomycetota</taxon>
        <taxon>Actinomycetes</taxon>
        <taxon>Streptosporangiales</taxon>
        <taxon>Nocardiopsidaceae</taxon>
        <taxon>Streptomonospora</taxon>
    </lineage>
</organism>
<dbReference type="AlphaFoldDB" id="A0A841E2Z7"/>
<dbReference type="EMBL" id="JACHLY010000001">
    <property type="protein sequence ID" value="MBB5996834.1"/>
    <property type="molecule type" value="Genomic_DNA"/>
</dbReference>
<keyword evidence="9" id="KW-1185">Reference proteome</keyword>
<feature type="region of interest" description="Disordered" evidence="5">
    <location>
        <begin position="108"/>
        <end position="181"/>
    </location>
</feature>
<dbReference type="RefSeq" id="WP_184633197.1">
    <property type="nucleotide sequence ID" value="NZ_BAABKT010000003.1"/>
</dbReference>
<keyword evidence="2" id="KW-0645">Protease</keyword>
<name>A0A841E2Z7_9ACTN</name>
<keyword evidence="6" id="KW-0732">Signal</keyword>
<proteinExistence type="inferred from homology"/>
<dbReference type="Pfam" id="PF00877">
    <property type="entry name" value="NLPC_P60"/>
    <property type="match status" value="1"/>
</dbReference>
<dbReference type="Gene3D" id="1.20.5.340">
    <property type="match status" value="1"/>
</dbReference>
<comment type="caution">
    <text evidence="8">The sequence shown here is derived from an EMBL/GenBank/DDBJ whole genome shotgun (WGS) entry which is preliminary data.</text>
</comment>
<dbReference type="InterPro" id="IPR000064">
    <property type="entry name" value="NLP_P60_dom"/>
</dbReference>
<feature type="compositionally biased region" description="Basic and acidic residues" evidence="5">
    <location>
        <begin position="165"/>
        <end position="181"/>
    </location>
</feature>
<dbReference type="PANTHER" id="PTHR47053">
    <property type="entry name" value="MUREIN DD-ENDOPEPTIDASE MEPH-RELATED"/>
    <property type="match status" value="1"/>
</dbReference>
<dbReference type="PANTHER" id="PTHR47053:SF1">
    <property type="entry name" value="MUREIN DD-ENDOPEPTIDASE MEPH-RELATED"/>
    <property type="match status" value="1"/>
</dbReference>
<keyword evidence="4" id="KW-0788">Thiol protease</keyword>
<reference evidence="8 9" key="1">
    <citation type="submission" date="2020-08" db="EMBL/GenBank/DDBJ databases">
        <title>Sequencing the genomes of 1000 actinobacteria strains.</title>
        <authorList>
            <person name="Klenk H.-P."/>
        </authorList>
    </citation>
    <scope>NUCLEOTIDE SEQUENCE [LARGE SCALE GENOMIC DNA]</scope>
    <source>
        <strain evidence="8 9">DSM 44593</strain>
    </source>
</reference>
<dbReference type="Proteomes" id="UP000578077">
    <property type="component" value="Unassembled WGS sequence"/>
</dbReference>
<evidence type="ECO:0000256" key="5">
    <source>
        <dbReference type="SAM" id="MobiDB-lite"/>
    </source>
</evidence>
<dbReference type="GO" id="GO:0006508">
    <property type="term" value="P:proteolysis"/>
    <property type="evidence" value="ECO:0007669"/>
    <property type="project" value="UniProtKB-KW"/>
</dbReference>
<evidence type="ECO:0000256" key="6">
    <source>
        <dbReference type="SAM" id="SignalP"/>
    </source>
</evidence>
<comment type="similarity">
    <text evidence="1">Belongs to the peptidase C40 family.</text>
</comment>
<feature type="signal peptide" evidence="6">
    <location>
        <begin position="1"/>
        <end position="33"/>
    </location>
</feature>
<accession>A0A841E2Z7</accession>
<sequence>MDERHERGSFRRHLATVGFVAAGALILSTGAAAAEPTVDEVQDKIETLEEEHAELAEKYNQAKEDHDAAQEKLEDLQEDKQDTQDEIDSMREDVRGLANAAYSNADYGSPAYLLSSGGPSDALDQAADLGYLSENQTQTLEEFTEKKDKLDNLTAEAADTEEEAQDKLDEAEQAKDEADEKIAEQEDLLDELTAEQQEAANTGGGTGNAVNNSGASGSAGAAVDFVYAQIGDSYSLGANGPDVWDCSSLVQAAWSQAGVSLPRTTYDQVNAGTSVSWDALQPGDLIFFYSGPDHVGMYVGGNKMVHASNPRKPVQEVTLDSYYQSNFHSAVRP</sequence>
<dbReference type="GO" id="GO:0008234">
    <property type="term" value="F:cysteine-type peptidase activity"/>
    <property type="evidence" value="ECO:0007669"/>
    <property type="project" value="UniProtKB-KW"/>
</dbReference>
<dbReference type="InterPro" id="IPR038765">
    <property type="entry name" value="Papain-like_cys_pep_sf"/>
</dbReference>